<dbReference type="RefSeq" id="WP_136863845.1">
    <property type="nucleotide sequence ID" value="NZ_SWCJ01000009.1"/>
</dbReference>
<dbReference type="AlphaFoldDB" id="A0A4U1BPB3"/>
<proteinExistence type="predicted"/>
<organism evidence="2 3">
    <name type="scientific">Ferrimonas aestuarii</name>
    <dbReference type="NCBI Taxonomy" id="2569539"/>
    <lineage>
        <taxon>Bacteria</taxon>
        <taxon>Pseudomonadati</taxon>
        <taxon>Pseudomonadota</taxon>
        <taxon>Gammaproteobacteria</taxon>
        <taxon>Alteromonadales</taxon>
        <taxon>Ferrimonadaceae</taxon>
        <taxon>Ferrimonas</taxon>
    </lineage>
</organism>
<evidence type="ECO:0000259" key="1">
    <source>
        <dbReference type="Pfam" id="PF00561"/>
    </source>
</evidence>
<comment type="caution">
    <text evidence="2">The sequence shown here is derived from an EMBL/GenBank/DDBJ whole genome shotgun (WGS) entry which is preliminary data.</text>
</comment>
<dbReference type="OrthoDB" id="2004167at2"/>
<evidence type="ECO:0000313" key="3">
    <source>
        <dbReference type="Proteomes" id="UP000305675"/>
    </source>
</evidence>
<dbReference type="InterPro" id="IPR029058">
    <property type="entry name" value="AB_hydrolase_fold"/>
</dbReference>
<protein>
    <submittedName>
        <fullName evidence="2">Triacylglycerol lipase</fullName>
    </submittedName>
</protein>
<name>A0A4U1BPB3_9GAMM</name>
<dbReference type="SUPFAM" id="SSF53474">
    <property type="entry name" value="alpha/beta-Hydrolases"/>
    <property type="match status" value="1"/>
</dbReference>
<accession>A0A4U1BPB3</accession>
<gene>
    <name evidence="2" type="ORF">FCL42_12965</name>
</gene>
<dbReference type="EMBL" id="SWCJ01000009">
    <property type="protein sequence ID" value="TKB54296.1"/>
    <property type="molecule type" value="Genomic_DNA"/>
</dbReference>
<dbReference type="InterPro" id="IPR000073">
    <property type="entry name" value="AB_hydrolase_1"/>
</dbReference>
<dbReference type="Proteomes" id="UP000305675">
    <property type="component" value="Unassembled WGS sequence"/>
</dbReference>
<dbReference type="Gene3D" id="3.40.50.1820">
    <property type="entry name" value="alpha/beta hydrolase"/>
    <property type="match status" value="1"/>
</dbReference>
<keyword evidence="3" id="KW-1185">Reference proteome</keyword>
<reference evidence="2 3" key="1">
    <citation type="submission" date="2019-04" db="EMBL/GenBank/DDBJ databases">
        <authorList>
            <person name="Hwang J.C."/>
        </authorList>
    </citation>
    <scope>NUCLEOTIDE SEQUENCE [LARGE SCALE GENOMIC DNA]</scope>
    <source>
        <strain evidence="2 3">IMCC35002</strain>
    </source>
</reference>
<evidence type="ECO:0000313" key="2">
    <source>
        <dbReference type="EMBL" id="TKB54296.1"/>
    </source>
</evidence>
<sequence>MTLRSILFVGLVTITALITPPAYSNTDSQTQYPIVLVHGLFGFDDILGIDYFYGIPQALTEEGATVFVPAVSAANTTEVRGEQLLNEVERILALTGAKKVNLIGHSHGGPTVRYVASVAPHLVASITSVGGVNWGTEVADAMRGKLEPGSLPESSISDAANALVNLMEILSGNQGLPTDSIAATESLTTVGTLAFNAKYPEGVPSQYCGTAPMVADNGVYYFSWSGSRKITNVLDPSDAPMKLTGLIIPGDSDGLVSSCSSRLGYVINDHYRMNHLDEVNQAFGLHHLWETDPKQVFLEHAHRLKSLGL</sequence>
<feature type="domain" description="AB hydrolase-1" evidence="1">
    <location>
        <begin position="32"/>
        <end position="143"/>
    </location>
</feature>
<dbReference type="Pfam" id="PF00561">
    <property type="entry name" value="Abhydrolase_1"/>
    <property type="match status" value="1"/>
</dbReference>